<dbReference type="SUPFAM" id="SSF51182">
    <property type="entry name" value="RmlC-like cupins"/>
    <property type="match status" value="1"/>
</dbReference>
<evidence type="ECO:0000259" key="1">
    <source>
        <dbReference type="Pfam" id="PF05523"/>
    </source>
</evidence>
<dbReference type="EMBL" id="VSSQ01048697">
    <property type="protein sequence ID" value="MPN02747.1"/>
    <property type="molecule type" value="Genomic_DNA"/>
</dbReference>
<dbReference type="InterPro" id="IPR014710">
    <property type="entry name" value="RmlC-like_jellyroll"/>
</dbReference>
<protein>
    <recommendedName>
        <fullName evidence="1">Sugar 3,4-ketoisomerase QdtA cupin domain-containing protein</fullName>
    </recommendedName>
</protein>
<dbReference type="Pfam" id="PF05523">
    <property type="entry name" value="FdtA"/>
    <property type="match status" value="1"/>
</dbReference>
<dbReference type="InterPro" id="IPR008894">
    <property type="entry name" value="QdtA_cupin_dom"/>
</dbReference>
<sequence>MFDFSDDAVLLVLASDYYDESDYIRDIDNYMKEAKHRF</sequence>
<gene>
    <name evidence="2" type="ORF">SDC9_149963</name>
</gene>
<accession>A0A645ELS5</accession>
<comment type="caution">
    <text evidence="2">The sequence shown here is derived from an EMBL/GenBank/DDBJ whole genome shotgun (WGS) entry which is preliminary data.</text>
</comment>
<name>A0A645ELS5_9ZZZZ</name>
<proteinExistence type="predicted"/>
<evidence type="ECO:0000313" key="2">
    <source>
        <dbReference type="EMBL" id="MPN02747.1"/>
    </source>
</evidence>
<reference evidence="2" key="1">
    <citation type="submission" date="2019-08" db="EMBL/GenBank/DDBJ databases">
        <authorList>
            <person name="Kucharzyk K."/>
            <person name="Murdoch R.W."/>
            <person name="Higgins S."/>
            <person name="Loffler F."/>
        </authorList>
    </citation>
    <scope>NUCLEOTIDE SEQUENCE</scope>
</reference>
<dbReference type="InterPro" id="IPR011051">
    <property type="entry name" value="RmlC_Cupin_sf"/>
</dbReference>
<feature type="domain" description="Sugar 3,4-ketoisomerase QdtA cupin" evidence="1">
    <location>
        <begin position="1"/>
        <end position="34"/>
    </location>
</feature>
<organism evidence="2">
    <name type="scientific">bioreactor metagenome</name>
    <dbReference type="NCBI Taxonomy" id="1076179"/>
    <lineage>
        <taxon>unclassified sequences</taxon>
        <taxon>metagenomes</taxon>
        <taxon>ecological metagenomes</taxon>
    </lineage>
</organism>
<dbReference type="Gene3D" id="2.60.120.10">
    <property type="entry name" value="Jelly Rolls"/>
    <property type="match status" value="1"/>
</dbReference>
<dbReference type="AlphaFoldDB" id="A0A645ELS5"/>